<evidence type="ECO:0000256" key="2">
    <source>
        <dbReference type="PROSITE-ProRule" id="PRU00176"/>
    </source>
</evidence>
<dbReference type="Gene3D" id="3.30.70.330">
    <property type="match status" value="3"/>
</dbReference>
<feature type="region of interest" description="Disordered" evidence="3">
    <location>
        <begin position="253"/>
        <end position="312"/>
    </location>
</feature>
<dbReference type="GO" id="GO:0005634">
    <property type="term" value="C:nucleus"/>
    <property type="evidence" value="ECO:0007669"/>
    <property type="project" value="TreeGrafter"/>
</dbReference>
<dbReference type="GO" id="GO:0003729">
    <property type="term" value="F:mRNA binding"/>
    <property type="evidence" value="ECO:0007669"/>
    <property type="project" value="TreeGrafter"/>
</dbReference>
<dbReference type="InterPro" id="IPR000504">
    <property type="entry name" value="RRM_dom"/>
</dbReference>
<dbReference type="EMBL" id="BTGB01000001">
    <property type="protein sequence ID" value="GMM43998.1"/>
    <property type="molecule type" value="Genomic_DNA"/>
</dbReference>
<dbReference type="SUPFAM" id="SSF54928">
    <property type="entry name" value="RNA-binding domain, RBD"/>
    <property type="match status" value="2"/>
</dbReference>
<feature type="compositionally biased region" description="Low complexity" evidence="3">
    <location>
        <begin position="258"/>
        <end position="312"/>
    </location>
</feature>
<dbReference type="PANTHER" id="PTHR48025:SF20">
    <property type="entry name" value="TIA1 CYTOTOXIC GRANULE ASSOCIATED RNA BINDING PROTEIN"/>
    <property type="match status" value="1"/>
</dbReference>
<evidence type="ECO:0000256" key="1">
    <source>
        <dbReference type="ARBA" id="ARBA00022884"/>
    </source>
</evidence>
<evidence type="ECO:0000313" key="5">
    <source>
        <dbReference type="EMBL" id="GMM43998.1"/>
    </source>
</evidence>
<reference evidence="5 6" key="1">
    <citation type="journal article" date="2023" name="Elife">
        <title>Identification of key yeast species and microbe-microbe interactions impacting larval growth of Drosophila in the wild.</title>
        <authorList>
            <person name="Mure A."/>
            <person name="Sugiura Y."/>
            <person name="Maeda R."/>
            <person name="Honda K."/>
            <person name="Sakurai N."/>
            <person name="Takahashi Y."/>
            <person name="Watada M."/>
            <person name="Katoh T."/>
            <person name="Gotoh A."/>
            <person name="Gotoh Y."/>
            <person name="Taniguchi I."/>
            <person name="Nakamura K."/>
            <person name="Hayashi T."/>
            <person name="Katayama T."/>
            <person name="Uemura T."/>
            <person name="Hattori Y."/>
        </authorList>
    </citation>
    <scope>NUCLEOTIDE SEQUENCE [LARGE SCALE GENOMIC DNA]</scope>
    <source>
        <strain evidence="5 6">PK-24</strain>
    </source>
</reference>
<dbReference type="InterPro" id="IPR012677">
    <property type="entry name" value="Nucleotide-bd_a/b_plait_sf"/>
</dbReference>
<proteinExistence type="predicted"/>
<comment type="caution">
    <text evidence="5">The sequence shown here is derived from an EMBL/GenBank/DDBJ whole genome shotgun (WGS) entry which is preliminary data.</text>
</comment>
<keyword evidence="6" id="KW-1185">Reference proteome</keyword>
<dbReference type="CDD" id="cd00590">
    <property type="entry name" value="RRM_SF"/>
    <property type="match status" value="1"/>
</dbReference>
<sequence>MADTSNMDSEVPSTPATSSLSAESVPSTTATQSVPASAQASGITTSAASTTATATATSGGRDHSKTVIYVSGIPSSIAEPEAHDHFVSTSPSTPIKSFKILHDKNRPGFLYAFVEFSNPEDAATALPLFTNTTLGGFTLNVSMAFHTQQYSSSNNSNGEDGSNSDSGNQSPVFNLFIGDLSLEINDDSLNSAFSSFPSLIHANVMWDMKTGRSRGYGFVSFSDRLDAENALNKMNGFTLGDRPIRLNWASHKEKNRSNNHSNNFGSFNQNNSQYNNQFNNNRFNNQFNNNGNNNSNNGMNSNNNNNNNNYNQYNKLNTPVMNGQSPLQSPNNSFDIVVRQTPNWLSVVYLGNLSEYTSQNDLIPLLQNFGFIVNFKLISEKNCAFVTYDTHERAALAIVQLSGLSINGRPLKCGWGKSNRNFVNRNNQQLPNQNQNQPQFQQQQQQNHHQQQAPQQQQQQQQAPQPQAIQQFTQPFNQFNQQFPQAFNQSFNQPFAQSNMQDL</sequence>
<dbReference type="Pfam" id="PF00076">
    <property type="entry name" value="RRM_1"/>
    <property type="match status" value="3"/>
</dbReference>
<feature type="compositionally biased region" description="Low complexity" evidence="3">
    <location>
        <begin position="426"/>
        <end position="467"/>
    </location>
</feature>
<feature type="domain" description="RRM" evidence="4">
    <location>
        <begin position="346"/>
        <end position="418"/>
    </location>
</feature>
<feature type="domain" description="RRM" evidence="4">
    <location>
        <begin position="173"/>
        <end position="251"/>
    </location>
</feature>
<keyword evidence="1 2" id="KW-0694">RNA-binding</keyword>
<accession>A0AAV5QXM2</accession>
<dbReference type="AlphaFoldDB" id="A0AAV5QXM2"/>
<dbReference type="PANTHER" id="PTHR48025">
    <property type="entry name" value="OS02G0815200 PROTEIN"/>
    <property type="match status" value="1"/>
</dbReference>
<evidence type="ECO:0000256" key="3">
    <source>
        <dbReference type="SAM" id="MobiDB-lite"/>
    </source>
</evidence>
<feature type="domain" description="RRM" evidence="4">
    <location>
        <begin position="66"/>
        <end position="146"/>
    </location>
</feature>
<feature type="region of interest" description="Disordered" evidence="3">
    <location>
        <begin position="417"/>
        <end position="467"/>
    </location>
</feature>
<feature type="region of interest" description="Disordered" evidence="3">
    <location>
        <begin position="1"/>
        <end position="48"/>
    </location>
</feature>
<evidence type="ECO:0000259" key="4">
    <source>
        <dbReference type="PROSITE" id="PS50102"/>
    </source>
</evidence>
<dbReference type="PROSITE" id="PS50102">
    <property type="entry name" value="RRM"/>
    <property type="match status" value="3"/>
</dbReference>
<dbReference type="InterPro" id="IPR050502">
    <property type="entry name" value="Euk_RNA-bind_prot"/>
</dbReference>
<feature type="compositionally biased region" description="Low complexity" evidence="3">
    <location>
        <begin position="36"/>
        <end position="48"/>
    </location>
</feature>
<dbReference type="SMART" id="SM00360">
    <property type="entry name" value="RRM"/>
    <property type="match status" value="3"/>
</dbReference>
<organism evidence="5 6">
    <name type="scientific">Pichia kluyveri</name>
    <name type="common">Yeast</name>
    <dbReference type="NCBI Taxonomy" id="36015"/>
    <lineage>
        <taxon>Eukaryota</taxon>
        <taxon>Fungi</taxon>
        <taxon>Dikarya</taxon>
        <taxon>Ascomycota</taxon>
        <taxon>Saccharomycotina</taxon>
        <taxon>Pichiomycetes</taxon>
        <taxon>Pichiales</taxon>
        <taxon>Pichiaceae</taxon>
        <taxon>Pichia</taxon>
    </lineage>
</organism>
<gene>
    <name evidence="5" type="ORF">DAPK24_005730</name>
</gene>
<evidence type="ECO:0000313" key="6">
    <source>
        <dbReference type="Proteomes" id="UP001378960"/>
    </source>
</evidence>
<feature type="compositionally biased region" description="Polar residues" evidence="3">
    <location>
        <begin position="1"/>
        <end position="35"/>
    </location>
</feature>
<name>A0AAV5QXM2_PICKL</name>
<protein>
    <submittedName>
        <fullName evidence="5">Pub1 protein</fullName>
    </submittedName>
</protein>
<dbReference type="InterPro" id="IPR035979">
    <property type="entry name" value="RBD_domain_sf"/>
</dbReference>
<dbReference type="Proteomes" id="UP001378960">
    <property type="component" value="Unassembled WGS sequence"/>
</dbReference>